<accession>A0AAD7FNV4</accession>
<evidence type="ECO:0000313" key="2">
    <source>
        <dbReference type="EMBL" id="KAJ7629829.1"/>
    </source>
</evidence>
<comment type="caution">
    <text evidence="2">The sequence shown here is derived from an EMBL/GenBank/DDBJ whole genome shotgun (WGS) entry which is preliminary data.</text>
</comment>
<dbReference type="AlphaFoldDB" id="A0AAD7FNV4"/>
<feature type="transmembrane region" description="Helical" evidence="1">
    <location>
        <begin position="12"/>
        <end position="29"/>
    </location>
</feature>
<evidence type="ECO:0000313" key="3">
    <source>
        <dbReference type="Proteomes" id="UP001221757"/>
    </source>
</evidence>
<keyword evidence="1" id="KW-0472">Membrane</keyword>
<organism evidence="2 3">
    <name type="scientific">Mycena rosella</name>
    <name type="common">Pink bonnet</name>
    <name type="synonym">Agaricus rosellus</name>
    <dbReference type="NCBI Taxonomy" id="1033263"/>
    <lineage>
        <taxon>Eukaryota</taxon>
        <taxon>Fungi</taxon>
        <taxon>Dikarya</taxon>
        <taxon>Basidiomycota</taxon>
        <taxon>Agaricomycotina</taxon>
        <taxon>Agaricomycetes</taxon>
        <taxon>Agaricomycetidae</taxon>
        <taxon>Agaricales</taxon>
        <taxon>Marasmiineae</taxon>
        <taxon>Mycenaceae</taxon>
        <taxon>Mycena</taxon>
    </lineage>
</organism>
<gene>
    <name evidence="2" type="ORF">B0H17DRAFT_1150444</name>
</gene>
<keyword evidence="1" id="KW-0812">Transmembrane</keyword>
<protein>
    <submittedName>
        <fullName evidence="2">Uncharacterized protein</fullName>
    </submittedName>
</protein>
<name>A0AAD7FNV4_MYCRO</name>
<dbReference type="EMBL" id="JARKIE010000531">
    <property type="protein sequence ID" value="KAJ7629829.1"/>
    <property type="molecule type" value="Genomic_DNA"/>
</dbReference>
<reference evidence="2" key="1">
    <citation type="submission" date="2023-03" db="EMBL/GenBank/DDBJ databases">
        <title>Massive genome expansion in bonnet fungi (Mycena s.s.) driven by repeated elements and novel gene families across ecological guilds.</title>
        <authorList>
            <consortium name="Lawrence Berkeley National Laboratory"/>
            <person name="Harder C.B."/>
            <person name="Miyauchi S."/>
            <person name="Viragh M."/>
            <person name="Kuo A."/>
            <person name="Thoen E."/>
            <person name="Andreopoulos B."/>
            <person name="Lu D."/>
            <person name="Skrede I."/>
            <person name="Drula E."/>
            <person name="Henrissat B."/>
            <person name="Morin E."/>
            <person name="Kohler A."/>
            <person name="Barry K."/>
            <person name="LaButti K."/>
            <person name="Morin E."/>
            <person name="Salamov A."/>
            <person name="Lipzen A."/>
            <person name="Mereny Z."/>
            <person name="Hegedus B."/>
            <person name="Baldrian P."/>
            <person name="Stursova M."/>
            <person name="Weitz H."/>
            <person name="Taylor A."/>
            <person name="Grigoriev I.V."/>
            <person name="Nagy L.G."/>
            <person name="Martin F."/>
            <person name="Kauserud H."/>
        </authorList>
    </citation>
    <scope>NUCLEOTIDE SEQUENCE</scope>
    <source>
        <strain evidence="2">CBHHK067</strain>
    </source>
</reference>
<proteinExistence type="predicted"/>
<keyword evidence="3" id="KW-1185">Reference proteome</keyword>
<evidence type="ECO:0000256" key="1">
    <source>
        <dbReference type="SAM" id="Phobius"/>
    </source>
</evidence>
<keyword evidence="1" id="KW-1133">Transmembrane helix</keyword>
<dbReference type="Proteomes" id="UP001221757">
    <property type="component" value="Unassembled WGS sequence"/>
</dbReference>
<sequence>MYAESSADSCRIKIGVFFFAVGGLFAFVPNDDQHQSTSHKADECGNWRGAEHSHSRKLTTMKCRLIIAHIFRIRTYAKRIKAGHWATETESECKTCLMLMVQGMTVTGMRAPRPVHREVMPRLRAMTPALIEFSVHLGNNVHSTGDVEVLAVGEARVMWEEYCCLHSHAHTGEACEARVERADGVERGEEVGGWWWRQGGEEEGRQREEGWDGRQGGLWNRRESVCIEEENSMSKGNKATERHRMGHIGITVRAVRQRHYAARDAPTLHVLDPQHPAGMPANMEHADNVPGVLCPCCSSPLERMPPPFAPVAVPSRMMYRVLALHGRVHEGELLSNTRSMLAAASSWRHPFVMRRHTESYKALAATLHATLSEACSVQRLCSAYPALGLRLRSTMDKRRESVEEGWCAPSSALQCCGWAASLAHRGRAMGIHGQQHMPIASREDMTRRASTGLPARAACNGEKMGVLWNFGTHEGGSTDLQSYVALLD</sequence>